<keyword evidence="1" id="KW-0863">Zinc-finger</keyword>
<feature type="region of interest" description="Disordered" evidence="2">
    <location>
        <begin position="302"/>
        <end position="324"/>
    </location>
</feature>
<dbReference type="InterPro" id="IPR036875">
    <property type="entry name" value="Znf_CCHC_sf"/>
</dbReference>
<protein>
    <recommendedName>
        <fullName evidence="3">CCHC-type domain-containing protein</fullName>
    </recommendedName>
</protein>
<gene>
    <name evidence="4" type="ORF">LTRI10_LOCUS20968</name>
</gene>
<dbReference type="InterPro" id="IPR001878">
    <property type="entry name" value="Znf_CCHC"/>
</dbReference>
<name>A0AAV2E0W8_9ROSI</name>
<evidence type="ECO:0000256" key="2">
    <source>
        <dbReference type="SAM" id="MobiDB-lite"/>
    </source>
</evidence>
<keyword evidence="1" id="KW-0862">Zinc</keyword>
<keyword evidence="1" id="KW-0479">Metal-binding</keyword>
<proteinExistence type="predicted"/>
<keyword evidence="5" id="KW-1185">Reference proteome</keyword>
<organism evidence="4 5">
    <name type="scientific">Linum trigynum</name>
    <dbReference type="NCBI Taxonomy" id="586398"/>
    <lineage>
        <taxon>Eukaryota</taxon>
        <taxon>Viridiplantae</taxon>
        <taxon>Streptophyta</taxon>
        <taxon>Embryophyta</taxon>
        <taxon>Tracheophyta</taxon>
        <taxon>Spermatophyta</taxon>
        <taxon>Magnoliopsida</taxon>
        <taxon>eudicotyledons</taxon>
        <taxon>Gunneridae</taxon>
        <taxon>Pentapetalae</taxon>
        <taxon>rosids</taxon>
        <taxon>fabids</taxon>
        <taxon>Malpighiales</taxon>
        <taxon>Linaceae</taxon>
        <taxon>Linum</taxon>
    </lineage>
</organism>
<evidence type="ECO:0000313" key="5">
    <source>
        <dbReference type="Proteomes" id="UP001497516"/>
    </source>
</evidence>
<dbReference type="PROSITE" id="PS50158">
    <property type="entry name" value="ZF_CCHC"/>
    <property type="match status" value="1"/>
</dbReference>
<dbReference type="EMBL" id="OZ034816">
    <property type="protein sequence ID" value="CAL1379449.1"/>
    <property type="molecule type" value="Genomic_DNA"/>
</dbReference>
<dbReference type="SUPFAM" id="SSF57756">
    <property type="entry name" value="Retrovirus zinc finger-like domains"/>
    <property type="match status" value="1"/>
</dbReference>
<evidence type="ECO:0000259" key="3">
    <source>
        <dbReference type="PROSITE" id="PS50158"/>
    </source>
</evidence>
<feature type="compositionally biased region" description="Gly residues" evidence="2">
    <location>
        <begin position="315"/>
        <end position="324"/>
    </location>
</feature>
<dbReference type="Proteomes" id="UP001497516">
    <property type="component" value="Chromosome 3"/>
</dbReference>
<evidence type="ECO:0000256" key="1">
    <source>
        <dbReference type="PROSITE-ProRule" id="PRU00047"/>
    </source>
</evidence>
<dbReference type="AlphaFoldDB" id="A0AAV2E0W8"/>
<feature type="domain" description="CCHC-type" evidence="3">
    <location>
        <begin position="29"/>
        <end position="44"/>
    </location>
</feature>
<evidence type="ECO:0000313" key="4">
    <source>
        <dbReference type="EMBL" id="CAL1379449.1"/>
    </source>
</evidence>
<feature type="region of interest" description="Disordered" evidence="2">
    <location>
        <begin position="228"/>
        <end position="250"/>
    </location>
</feature>
<sequence>MIVWVQLPALQVHFYHKEKVEYENLPAVCFDCGKIGHNADKCPRLYPTSQPGQLAIVEVSAAASIEMATPEPSAGYGPWMLVSRKSRRNSREISQKRKEEVEVGKHIGGIGDKNGKEEARKGKGKMYGVSLPVEEVLGPGPSSAPSPQVLSGPITSKNQANTPHVTLLGDIPVGPNMNIHLAQSSNKEQPGIGPAVHKVIGPNGTNIQIVELRSSTSTLTHEQLSTAVEARKGKGKQSRNSNPRSRKCTPVKMNPLKLLQTRSPMKEKKSKSKARLAFLTLQDIKKWTSVGKNKTTVEMDEVLPNVEEGAPGLQNGEGGLQAST</sequence>
<reference evidence="4 5" key="1">
    <citation type="submission" date="2024-04" db="EMBL/GenBank/DDBJ databases">
        <authorList>
            <person name="Fracassetti M."/>
        </authorList>
    </citation>
    <scope>NUCLEOTIDE SEQUENCE [LARGE SCALE GENOMIC DNA]</scope>
</reference>
<dbReference type="GO" id="GO:0008270">
    <property type="term" value="F:zinc ion binding"/>
    <property type="evidence" value="ECO:0007669"/>
    <property type="project" value="UniProtKB-KW"/>
</dbReference>
<accession>A0AAV2E0W8</accession>
<dbReference type="GO" id="GO:0003676">
    <property type="term" value="F:nucleic acid binding"/>
    <property type="evidence" value="ECO:0007669"/>
    <property type="project" value="InterPro"/>
</dbReference>